<feature type="domain" description="BT-3987-like N-terminal" evidence="1">
    <location>
        <begin position="31"/>
        <end position="157"/>
    </location>
</feature>
<evidence type="ECO:0000259" key="2">
    <source>
        <dbReference type="Pfam" id="PF18620"/>
    </source>
</evidence>
<reference evidence="3 4" key="1">
    <citation type="submission" date="2017-05" db="EMBL/GenBank/DDBJ databases">
        <authorList>
            <person name="Varghese N."/>
            <person name="Submissions S."/>
        </authorList>
    </citation>
    <scope>NUCLEOTIDE SEQUENCE [LARGE SCALE GENOMIC DNA]</scope>
    <source>
        <strain evidence="3 4">DSM 15360</strain>
    </source>
</reference>
<dbReference type="PROSITE" id="PS51257">
    <property type="entry name" value="PROKAR_LIPOPROTEIN"/>
    <property type="match status" value="1"/>
</dbReference>
<dbReference type="Pfam" id="PF18620">
    <property type="entry name" value="DUF5627"/>
    <property type="match status" value="1"/>
</dbReference>
<keyword evidence="4" id="KW-1185">Reference proteome</keyword>
<dbReference type="InterPro" id="IPR040580">
    <property type="entry name" value="DUF5627"/>
</dbReference>
<name>A0ABY1NAS3_9BACT</name>
<dbReference type="Gene3D" id="2.60.40.1740">
    <property type="entry name" value="hypothetical protein (bacova_03559)"/>
    <property type="match status" value="1"/>
</dbReference>
<evidence type="ECO:0008006" key="5">
    <source>
        <dbReference type="Google" id="ProtNLM"/>
    </source>
</evidence>
<accession>A0ABY1NAS3</accession>
<gene>
    <name evidence="3" type="ORF">SAMN06265367_101313</name>
</gene>
<proteinExistence type="predicted"/>
<evidence type="ECO:0000313" key="4">
    <source>
        <dbReference type="Proteomes" id="UP001157915"/>
    </source>
</evidence>
<organism evidence="3 4">
    <name type="scientific">Algoriphagus winogradskyi</name>
    <dbReference type="NCBI Taxonomy" id="237017"/>
    <lineage>
        <taxon>Bacteria</taxon>
        <taxon>Pseudomonadati</taxon>
        <taxon>Bacteroidota</taxon>
        <taxon>Cytophagia</taxon>
        <taxon>Cytophagales</taxon>
        <taxon>Cyclobacteriaceae</taxon>
        <taxon>Algoriphagus</taxon>
    </lineage>
</organism>
<protein>
    <recommendedName>
        <fullName evidence="5">Adhesin</fullName>
    </recommendedName>
</protein>
<dbReference type="Proteomes" id="UP001157915">
    <property type="component" value="Unassembled WGS sequence"/>
</dbReference>
<dbReference type="InterPro" id="IPR013728">
    <property type="entry name" value="BT_3987-like_N"/>
</dbReference>
<sequence>MKNTVYILVALSLVLTSCKNEDWEFPDFDYQTVYFAYQYPVRTIVLGDDIFDTSMDNEGKFKIIATTGGVYSSPQDVLVNVEVDNSLAEDLLFEADGDEVMVLPSEYYQLSAQSIMIPKGEVTGGVEIQLNSGFFNDPQAIKNTYVLPLRITEIANADSVLSGVGLVANPRRNNPADWSVVPKDFVLYALKYVNPWHGNYLRRGQDVIKGSNGNTGLDETVIRHAEFVVKDEVNFLKTRSLNQVEFPLSYPGEDGTNIPADIVLTFDESGNCTVSALGDGYTASGAGKFVSKGEVKSWGDKDRDVIYLQYEINLPEMTISATDTLVVRDRAVGMEIFSPVVKNNN</sequence>
<comment type="caution">
    <text evidence="3">The sequence shown here is derived from an EMBL/GenBank/DDBJ whole genome shotgun (WGS) entry which is preliminary data.</text>
</comment>
<evidence type="ECO:0000259" key="1">
    <source>
        <dbReference type="Pfam" id="PF08522"/>
    </source>
</evidence>
<dbReference type="RefSeq" id="WP_283411256.1">
    <property type="nucleotide sequence ID" value="NZ_FXUA01000001.1"/>
</dbReference>
<feature type="domain" description="DUF5627" evidence="2">
    <location>
        <begin position="195"/>
        <end position="330"/>
    </location>
</feature>
<evidence type="ECO:0000313" key="3">
    <source>
        <dbReference type="EMBL" id="SMP04936.1"/>
    </source>
</evidence>
<dbReference type="Pfam" id="PF08522">
    <property type="entry name" value="BT_3987-like_N"/>
    <property type="match status" value="1"/>
</dbReference>
<dbReference type="EMBL" id="FXUA01000001">
    <property type="protein sequence ID" value="SMP04936.1"/>
    <property type="molecule type" value="Genomic_DNA"/>
</dbReference>
<dbReference type="Gene3D" id="2.40.128.420">
    <property type="match status" value="1"/>
</dbReference>